<reference evidence="2 3" key="1">
    <citation type="journal article" date="2023" name="Plants (Basel)">
        <title>Bridging the Gap: Combining Genomics and Transcriptomics Approaches to Understand Stylosanthes scabra, an Orphan Legume from the Brazilian Caatinga.</title>
        <authorList>
            <person name="Ferreira-Neto J.R.C."/>
            <person name="da Silva M.D."/>
            <person name="Binneck E."/>
            <person name="de Melo N.F."/>
            <person name="da Silva R.H."/>
            <person name="de Melo A.L.T.M."/>
            <person name="Pandolfi V."/>
            <person name="Bustamante F.O."/>
            <person name="Brasileiro-Vidal A.C."/>
            <person name="Benko-Iseppon A.M."/>
        </authorList>
    </citation>
    <scope>NUCLEOTIDE SEQUENCE [LARGE SCALE GENOMIC DNA]</scope>
    <source>
        <tissue evidence="2">Leaves</tissue>
    </source>
</reference>
<gene>
    <name evidence="2" type="ORF">PIB30_094032</name>
</gene>
<keyword evidence="3" id="KW-1185">Reference proteome</keyword>
<dbReference type="EMBL" id="JASCZI010273907">
    <property type="protein sequence ID" value="MED6225469.1"/>
    <property type="molecule type" value="Genomic_DNA"/>
</dbReference>
<evidence type="ECO:0000313" key="3">
    <source>
        <dbReference type="Proteomes" id="UP001341840"/>
    </source>
</evidence>
<evidence type="ECO:0000256" key="1">
    <source>
        <dbReference type="SAM" id="MobiDB-lite"/>
    </source>
</evidence>
<comment type="caution">
    <text evidence="2">The sequence shown here is derived from an EMBL/GenBank/DDBJ whole genome shotgun (WGS) entry which is preliminary data.</text>
</comment>
<feature type="non-terminal residue" evidence="2">
    <location>
        <position position="151"/>
    </location>
</feature>
<protein>
    <submittedName>
        <fullName evidence="2">Uncharacterized protein</fullName>
    </submittedName>
</protein>
<feature type="compositionally biased region" description="Acidic residues" evidence="1">
    <location>
        <begin position="126"/>
        <end position="143"/>
    </location>
</feature>
<feature type="compositionally biased region" description="Basic and acidic residues" evidence="1">
    <location>
        <begin position="103"/>
        <end position="125"/>
    </location>
</feature>
<organism evidence="2 3">
    <name type="scientific">Stylosanthes scabra</name>
    <dbReference type="NCBI Taxonomy" id="79078"/>
    <lineage>
        <taxon>Eukaryota</taxon>
        <taxon>Viridiplantae</taxon>
        <taxon>Streptophyta</taxon>
        <taxon>Embryophyta</taxon>
        <taxon>Tracheophyta</taxon>
        <taxon>Spermatophyta</taxon>
        <taxon>Magnoliopsida</taxon>
        <taxon>eudicotyledons</taxon>
        <taxon>Gunneridae</taxon>
        <taxon>Pentapetalae</taxon>
        <taxon>rosids</taxon>
        <taxon>fabids</taxon>
        <taxon>Fabales</taxon>
        <taxon>Fabaceae</taxon>
        <taxon>Papilionoideae</taxon>
        <taxon>50 kb inversion clade</taxon>
        <taxon>dalbergioids sensu lato</taxon>
        <taxon>Dalbergieae</taxon>
        <taxon>Pterocarpus clade</taxon>
        <taxon>Stylosanthes</taxon>
    </lineage>
</organism>
<feature type="region of interest" description="Disordered" evidence="1">
    <location>
        <begin position="100"/>
        <end position="151"/>
    </location>
</feature>
<accession>A0ABU6ZU18</accession>
<name>A0ABU6ZU18_9FABA</name>
<dbReference type="Proteomes" id="UP001341840">
    <property type="component" value="Unassembled WGS sequence"/>
</dbReference>
<evidence type="ECO:0000313" key="2">
    <source>
        <dbReference type="EMBL" id="MED6225469.1"/>
    </source>
</evidence>
<proteinExistence type="predicted"/>
<sequence length="151" mass="17331">MGLGAFAHLPDFYINHKLLIELVRSYDVFSNTIRTSVGEFMITFEKVGYAFGLNCSGDLFEKRQVDFEHKLNDEEKEALNLFKGKTLTFVQDMGLIHRAKMRAQKEKEERKKSKGKGKEEEHDSEGIESETEEETEDEDEATDTDIKTNTG</sequence>